<dbReference type="PANTHER" id="PTHR31371">
    <property type="entry name" value="BNAC09G50660D PROTEIN"/>
    <property type="match status" value="1"/>
</dbReference>
<accession>A0ABP1A350</accession>
<reference evidence="3 4" key="1">
    <citation type="submission" date="2024-03" db="EMBL/GenBank/DDBJ databases">
        <authorList>
            <consortium name="ELIXIR-Norway"/>
            <consortium name="Elixir Norway"/>
        </authorList>
    </citation>
    <scope>NUCLEOTIDE SEQUENCE [LARGE SCALE GENOMIC DNA]</scope>
</reference>
<feature type="domain" description="DUF3475" evidence="2">
    <location>
        <begin position="39"/>
        <end position="95"/>
    </location>
</feature>
<evidence type="ECO:0000259" key="1">
    <source>
        <dbReference type="Pfam" id="PF05003"/>
    </source>
</evidence>
<gene>
    <name evidence="3" type="ORF">CSSPJE1EN2_LOCUS451</name>
</gene>
<sequence length="671" mass="74812">MGGQVSTIKAAAAGKFAAENKKKKKQKERNKGEKAKIGILAFEVANVMSKSIQLWQSLSDEEMLRLRTEVIKAEGVLNLVSDNEAILLSLACMEKLQDLTAVANAVARLGQRCQEPALQAFEHVYNDILEQSIDVRALEFPCREMESKMRKMERYIAATANLYQELEILSDLEQAVRRLQEVDQQEVVGTHNTNNETLSALEQKAIWQRQEIKYVRDLSLWNRTFDKIVSLLARTICTIHGRIVGVFGSPMLGLSHAFHHQQQQNGESSSSSSPHFANLPTYCLSHSQTASLSPRQQQYHHKGTEEAFLNHDDDSSSSFRIGSVSQSINTLGFSAHVKDGGPSLMVSSLASQTAAAAAAAAPGSLELWPSPPPNLSSGPHITQRRNSVVCYSPNFQKASPCAHLSVAAAAALVSENTRRRQFFETPLTALVQAETTDSFTSALLYATSHSIQPGQSQQQAGAIRNGHNVRILCDPKTRHQMAPWSTLGGAALALHYSNVIIILERMIRYPHLIAPDARDDLYRMLPKSVRGALRSRLRVSSIMRLGDNSNSKFNSEIAAGWKEALERLISWLAPLAHNMIRWQSEHNFEQQQVVACTNVLLLQTLYFADLVKTELAITELLVGLNYIMGLEQETKLSNHMTMEEDEEQQQDAHMMVKLPQEDSEEYISWQF</sequence>
<dbReference type="InterPro" id="IPR007700">
    <property type="entry name" value="DUF668"/>
</dbReference>
<dbReference type="Pfam" id="PF11961">
    <property type="entry name" value="DUF3475"/>
    <property type="match status" value="1"/>
</dbReference>
<name>A0ABP1A350_9BRYO</name>
<evidence type="ECO:0000259" key="2">
    <source>
        <dbReference type="Pfam" id="PF11961"/>
    </source>
</evidence>
<protein>
    <submittedName>
        <fullName evidence="3">Uncharacterized protein</fullName>
    </submittedName>
</protein>
<dbReference type="PANTHER" id="PTHR31371:SF20">
    <property type="entry name" value="OS12G0146500 PROTEIN"/>
    <property type="match status" value="1"/>
</dbReference>
<dbReference type="EMBL" id="OZ023702">
    <property type="protein sequence ID" value="CAK9857456.1"/>
    <property type="molecule type" value="Genomic_DNA"/>
</dbReference>
<dbReference type="Pfam" id="PF05003">
    <property type="entry name" value="DUF668"/>
    <property type="match status" value="1"/>
</dbReference>
<dbReference type="Proteomes" id="UP001497522">
    <property type="component" value="Chromosome 1"/>
</dbReference>
<dbReference type="InterPro" id="IPR021864">
    <property type="entry name" value="DUF3475"/>
</dbReference>
<organism evidence="3 4">
    <name type="scientific">Sphagnum jensenii</name>
    <dbReference type="NCBI Taxonomy" id="128206"/>
    <lineage>
        <taxon>Eukaryota</taxon>
        <taxon>Viridiplantae</taxon>
        <taxon>Streptophyta</taxon>
        <taxon>Embryophyta</taxon>
        <taxon>Bryophyta</taxon>
        <taxon>Sphagnophytina</taxon>
        <taxon>Sphagnopsida</taxon>
        <taxon>Sphagnales</taxon>
        <taxon>Sphagnaceae</taxon>
        <taxon>Sphagnum</taxon>
    </lineage>
</organism>
<feature type="domain" description="DUF668" evidence="1">
    <location>
        <begin position="486"/>
        <end position="581"/>
    </location>
</feature>
<keyword evidence="4" id="KW-1185">Reference proteome</keyword>
<proteinExistence type="predicted"/>
<evidence type="ECO:0000313" key="3">
    <source>
        <dbReference type="EMBL" id="CAK9857456.1"/>
    </source>
</evidence>
<evidence type="ECO:0000313" key="4">
    <source>
        <dbReference type="Proteomes" id="UP001497522"/>
    </source>
</evidence>